<reference evidence="1 2" key="1">
    <citation type="journal article" date="2022" name="Hortic Res">
        <title>A haplotype resolved chromosomal level avocado genome allows analysis of novel avocado genes.</title>
        <authorList>
            <person name="Nath O."/>
            <person name="Fletcher S.J."/>
            <person name="Hayward A."/>
            <person name="Shaw L.M."/>
            <person name="Masouleh A.K."/>
            <person name="Furtado A."/>
            <person name="Henry R.J."/>
            <person name="Mitter N."/>
        </authorList>
    </citation>
    <scope>NUCLEOTIDE SEQUENCE [LARGE SCALE GENOMIC DNA]</scope>
    <source>
        <strain evidence="2">cv. Hass</strain>
    </source>
</reference>
<dbReference type="EMBL" id="CM056819">
    <property type="protein sequence ID" value="KAJ8624073.1"/>
    <property type="molecule type" value="Genomic_DNA"/>
</dbReference>
<name>A0ACC2KSW3_PERAE</name>
<accession>A0ACC2KSW3</accession>
<gene>
    <name evidence="1" type="ORF">MRB53_032603</name>
</gene>
<comment type="caution">
    <text evidence="1">The sequence shown here is derived from an EMBL/GenBank/DDBJ whole genome shotgun (WGS) entry which is preliminary data.</text>
</comment>
<sequence length="128" mass="13792">MCILKKSYVRERETAHKCEASKETLASAEEVSTEVVVAAVAQLDGTSTEVVVAPVAQLEGTSKALAGHPRRPLRLLKRLPLLEAAEEVGTVQLEGHPRRLAAFELETSVVQEVATEVVVAVEPVIQAR</sequence>
<organism evidence="1 2">
    <name type="scientific">Persea americana</name>
    <name type="common">Avocado</name>
    <dbReference type="NCBI Taxonomy" id="3435"/>
    <lineage>
        <taxon>Eukaryota</taxon>
        <taxon>Viridiplantae</taxon>
        <taxon>Streptophyta</taxon>
        <taxon>Embryophyta</taxon>
        <taxon>Tracheophyta</taxon>
        <taxon>Spermatophyta</taxon>
        <taxon>Magnoliopsida</taxon>
        <taxon>Magnoliidae</taxon>
        <taxon>Laurales</taxon>
        <taxon>Lauraceae</taxon>
        <taxon>Persea</taxon>
    </lineage>
</organism>
<protein>
    <submittedName>
        <fullName evidence="1">Uncharacterized protein</fullName>
    </submittedName>
</protein>
<dbReference type="Proteomes" id="UP001234297">
    <property type="component" value="Chromosome 11"/>
</dbReference>
<evidence type="ECO:0000313" key="1">
    <source>
        <dbReference type="EMBL" id="KAJ8624073.1"/>
    </source>
</evidence>
<evidence type="ECO:0000313" key="2">
    <source>
        <dbReference type="Proteomes" id="UP001234297"/>
    </source>
</evidence>
<proteinExistence type="predicted"/>
<keyword evidence="2" id="KW-1185">Reference proteome</keyword>